<keyword evidence="1" id="KW-1133">Transmembrane helix</keyword>
<evidence type="ECO:0000313" key="3">
    <source>
        <dbReference type="Proteomes" id="UP000434870"/>
    </source>
</evidence>
<name>A0A6N6RQL0_9GAMM</name>
<reference evidence="2 3" key="1">
    <citation type="submission" date="2019-09" db="EMBL/GenBank/DDBJ databases">
        <title>Genome of Aliivibrio finisterrensis LMG 23869 (type strain).</title>
        <authorList>
            <person name="Bowman J.P."/>
        </authorList>
    </citation>
    <scope>NUCLEOTIDE SEQUENCE [LARGE SCALE GENOMIC DNA]</scope>
    <source>
        <strain evidence="2 3">LMG 23869</strain>
    </source>
</reference>
<proteinExistence type="predicted"/>
<feature type="transmembrane region" description="Helical" evidence="1">
    <location>
        <begin position="7"/>
        <end position="26"/>
    </location>
</feature>
<dbReference type="Gene3D" id="2.40.30.170">
    <property type="match status" value="1"/>
</dbReference>
<sequence>MKINKKFLFFPVVAVGVIVLITITKLRPDAETKPLEDRSKVVNIQMLEPKFIAPQAIGYGKVRPKFEWKAIAEVSGKVVYRHPELNKGNILLAGTEVLRIDPLDYELKLAQAEADLGSSQTQLAKVGLEEKNIRNTLKIEKNRLSISKKELSRKVNLQKKGLTSLSDLDQQNQSYLAQKKVVQDIQNQILLLPDERKVAAAMVKVNQAKLEEAQRSLAKTSIILPADVRISEVDIEAEQVVNLQQIMFIAHGIQTMEVEAQISIHDMQTLAQSVKAFEVSDRGMPNIDSLPLTANVELSSGRFDAEWEAKVARISETVDSNQATVGVILEIDQDYRVFQPNSLPPLVNGMFVKARIEGEASEQWVIPESALHGDKIYLLGQDNKLTILPIEIIYRRTNQVVVIGDIKNNDRLILNDLLPAINGMQLRLANSNIDKEPVQ</sequence>
<dbReference type="PANTHER" id="PTHR30469">
    <property type="entry name" value="MULTIDRUG RESISTANCE PROTEIN MDTA"/>
    <property type="match status" value="1"/>
</dbReference>
<organism evidence="2 3">
    <name type="scientific">Aliivibrio finisterrensis</name>
    <dbReference type="NCBI Taxonomy" id="511998"/>
    <lineage>
        <taxon>Bacteria</taxon>
        <taxon>Pseudomonadati</taxon>
        <taxon>Pseudomonadota</taxon>
        <taxon>Gammaproteobacteria</taxon>
        <taxon>Vibrionales</taxon>
        <taxon>Vibrionaceae</taxon>
        <taxon>Aliivibrio</taxon>
    </lineage>
</organism>
<dbReference type="Gene3D" id="1.10.287.470">
    <property type="entry name" value="Helix hairpin bin"/>
    <property type="match status" value="1"/>
</dbReference>
<dbReference type="SUPFAM" id="SSF111369">
    <property type="entry name" value="HlyD-like secretion proteins"/>
    <property type="match status" value="1"/>
</dbReference>
<protein>
    <submittedName>
        <fullName evidence="2">HlyD family secretion protein</fullName>
    </submittedName>
</protein>
<keyword evidence="1" id="KW-0472">Membrane</keyword>
<dbReference type="GO" id="GO:1990281">
    <property type="term" value="C:efflux pump complex"/>
    <property type="evidence" value="ECO:0007669"/>
    <property type="project" value="TreeGrafter"/>
</dbReference>
<dbReference type="AlphaFoldDB" id="A0A6N6RQL0"/>
<dbReference type="GO" id="GO:0015562">
    <property type="term" value="F:efflux transmembrane transporter activity"/>
    <property type="evidence" value="ECO:0007669"/>
    <property type="project" value="TreeGrafter"/>
</dbReference>
<dbReference type="Proteomes" id="UP000434870">
    <property type="component" value="Unassembled WGS sequence"/>
</dbReference>
<comment type="caution">
    <text evidence="2">The sequence shown here is derived from an EMBL/GenBank/DDBJ whole genome shotgun (WGS) entry which is preliminary data.</text>
</comment>
<keyword evidence="1" id="KW-0812">Transmembrane</keyword>
<dbReference type="RefSeq" id="WP_151655804.1">
    <property type="nucleotide sequence ID" value="NZ_WBVP01000016.1"/>
</dbReference>
<gene>
    <name evidence="2" type="ORF">F8B77_13495</name>
</gene>
<evidence type="ECO:0000313" key="2">
    <source>
        <dbReference type="EMBL" id="KAB2823839.1"/>
    </source>
</evidence>
<dbReference type="EMBL" id="WBVP01000016">
    <property type="protein sequence ID" value="KAB2823839.1"/>
    <property type="molecule type" value="Genomic_DNA"/>
</dbReference>
<accession>A0A6N6RQL0</accession>
<evidence type="ECO:0000256" key="1">
    <source>
        <dbReference type="SAM" id="Phobius"/>
    </source>
</evidence>
<dbReference type="Gene3D" id="2.40.50.100">
    <property type="match status" value="1"/>
</dbReference>
<dbReference type="Gene3D" id="2.40.420.20">
    <property type="match status" value="1"/>
</dbReference>